<name>A0A317MS16_9GAMM</name>
<dbReference type="PROSITE" id="PS51725">
    <property type="entry name" value="ABM"/>
    <property type="match status" value="1"/>
</dbReference>
<reference evidence="3 4" key="1">
    <citation type="submission" date="2018-05" db="EMBL/GenBank/DDBJ databases">
        <title>Genomic Encyclopedia of Type Strains, Phase IV (KMG-IV): sequencing the most valuable type-strain genomes for metagenomic binning, comparative biology and taxonomic classification.</title>
        <authorList>
            <person name="Goeker M."/>
        </authorList>
    </citation>
    <scope>NUCLEOTIDE SEQUENCE [LARGE SCALE GENOMIC DNA]</scope>
    <source>
        <strain evidence="3 4">DSM 23606</strain>
    </source>
</reference>
<dbReference type="InterPro" id="IPR007138">
    <property type="entry name" value="ABM_dom"/>
</dbReference>
<dbReference type="EMBL" id="QGTJ01000009">
    <property type="protein sequence ID" value="PWV59834.1"/>
    <property type="molecule type" value="Genomic_DNA"/>
</dbReference>
<evidence type="ECO:0000313" key="4">
    <source>
        <dbReference type="Proteomes" id="UP000246569"/>
    </source>
</evidence>
<keyword evidence="1" id="KW-0812">Transmembrane</keyword>
<dbReference type="SUPFAM" id="SSF54909">
    <property type="entry name" value="Dimeric alpha+beta barrel"/>
    <property type="match status" value="1"/>
</dbReference>
<dbReference type="Pfam" id="PF03992">
    <property type="entry name" value="ABM"/>
    <property type="match status" value="1"/>
</dbReference>
<dbReference type="Gene3D" id="3.30.70.100">
    <property type="match status" value="1"/>
</dbReference>
<evidence type="ECO:0000259" key="2">
    <source>
        <dbReference type="PROSITE" id="PS51725"/>
    </source>
</evidence>
<dbReference type="InterPro" id="IPR011008">
    <property type="entry name" value="Dimeric_a/b-barrel"/>
</dbReference>
<dbReference type="RefSeq" id="WP_246004684.1">
    <property type="nucleotide sequence ID" value="NZ_QGTJ01000009.1"/>
</dbReference>
<keyword evidence="4" id="KW-1185">Reference proteome</keyword>
<gene>
    <name evidence="3" type="ORF">C7443_10987</name>
</gene>
<proteinExistence type="predicted"/>
<evidence type="ECO:0000313" key="3">
    <source>
        <dbReference type="EMBL" id="PWV59834.1"/>
    </source>
</evidence>
<dbReference type="AlphaFoldDB" id="A0A317MS16"/>
<dbReference type="InterPro" id="IPR038762">
    <property type="entry name" value="ABM_predict"/>
</dbReference>
<dbReference type="PANTHER" id="PTHR40057:SF1">
    <property type="entry name" value="SLR1162 PROTEIN"/>
    <property type="match status" value="1"/>
</dbReference>
<keyword evidence="1" id="KW-0472">Membrane</keyword>
<dbReference type="Proteomes" id="UP000246569">
    <property type="component" value="Unassembled WGS sequence"/>
</dbReference>
<protein>
    <recommendedName>
        <fullName evidence="2">ABM domain-containing protein</fullName>
    </recommendedName>
</protein>
<keyword evidence="1" id="KW-1133">Transmembrane helix</keyword>
<sequence length="191" mass="21187">MSSVPSAFPPGHVEHVSVVIRHRVHPGHGSDYERWLARIMPVAAHWPGHLGVSVIRPAQGGAPYTVVVRFDSAAHLEAWLASAERTMLVEEVRPLLVDGVDATEAHPGPEFWFTPPGASPPRRWKQVLLTLAVIYPLTLLVPPLWQPLFTRWPWLGGWLLGHFLVALTIVLLVVCLIMPALTRVLAGWLSR</sequence>
<dbReference type="PANTHER" id="PTHR40057">
    <property type="entry name" value="SLR1162 PROTEIN"/>
    <property type="match status" value="1"/>
</dbReference>
<feature type="transmembrane region" description="Helical" evidence="1">
    <location>
        <begin position="127"/>
        <end position="145"/>
    </location>
</feature>
<comment type="caution">
    <text evidence="3">The sequence shown here is derived from an EMBL/GenBank/DDBJ whole genome shotgun (WGS) entry which is preliminary data.</text>
</comment>
<feature type="domain" description="ABM" evidence="2">
    <location>
        <begin position="16"/>
        <end position="105"/>
    </location>
</feature>
<accession>A0A317MS16</accession>
<feature type="transmembrane region" description="Helical" evidence="1">
    <location>
        <begin position="157"/>
        <end position="181"/>
    </location>
</feature>
<organism evidence="3 4">
    <name type="scientific">Plasticicumulans acidivorans</name>
    <dbReference type="NCBI Taxonomy" id="886464"/>
    <lineage>
        <taxon>Bacteria</taxon>
        <taxon>Pseudomonadati</taxon>
        <taxon>Pseudomonadota</taxon>
        <taxon>Gammaproteobacteria</taxon>
        <taxon>Candidatus Competibacteraceae</taxon>
        <taxon>Plasticicumulans</taxon>
    </lineage>
</organism>
<evidence type="ECO:0000256" key="1">
    <source>
        <dbReference type="SAM" id="Phobius"/>
    </source>
</evidence>